<dbReference type="PANTHER" id="PTHR38926">
    <property type="entry name" value="F-BOX DOMAIN CONTAINING PROTEIN, EXPRESSED"/>
    <property type="match status" value="1"/>
</dbReference>
<dbReference type="SUPFAM" id="SSF52047">
    <property type="entry name" value="RNI-like"/>
    <property type="match status" value="1"/>
</dbReference>
<sequence length="647" mass="71880">MDMPGYPTAEEIVPLSPLHVPAAVDPLNEVQGTDAYSDEEALITETNETVAGHSPRISHLDAVLSLAPDQSEKDEEIIETPDTRFFPALQLREVLAEIMSHMDIATNAAAARVSTLWSSVALDALYRTSPELLNLLSILAPIAESSFARELVPSDWVRFSRYATRVRSLSHETNGSLSSRHLSESVFQELALSRPSMELLPNLQTLRWTASRPRFLRSALVFIHKGLTSLTLSITRPDGAKFLESIFYMLSERTPNLTHFELDCPRPVSEYEDSFVTFLSSLQRLRRLVLPHFFLTTAVMHALGPLPDLLDIVLQKGDHVGASKDLASLSFPTNRDFFPCIRTLSLDSSLFEAQRLLGSKGSRGFSTLTELHISSLALESPHDIQSFITCIPEFCPNLTSLMLALLALSVVSPSHPTEITLPILKPVLNIPHLIDFGITYNYPLKLTNADVAVLAENWPNLRSLYLCESSYDTHERSATSLTLHSLLPFAKHCSKLEQLGIFIDACPPESSDDDCLDLTSTRKTFESLKLLLVGQSFLPPASVVPTALFLAEILPPNCEFSTGCTDRPHCFSPVYHEASPNPESDDAFQSRLNQWAEVKKLVPAFHSVKMGERERAQQAEQQRRELADEVESLKKQLAALQGTSTQR</sequence>
<dbReference type="AlphaFoldDB" id="A0A165ZZ46"/>
<evidence type="ECO:0008006" key="4">
    <source>
        <dbReference type="Google" id="ProtNLM"/>
    </source>
</evidence>
<gene>
    <name evidence="2" type="ORF">SISSUDRAFT_1122014</name>
</gene>
<proteinExistence type="predicted"/>
<keyword evidence="1" id="KW-0175">Coiled coil</keyword>
<evidence type="ECO:0000256" key="1">
    <source>
        <dbReference type="SAM" id="Coils"/>
    </source>
</evidence>
<organism evidence="2 3">
    <name type="scientific">Sistotremastrum suecicum HHB10207 ss-3</name>
    <dbReference type="NCBI Taxonomy" id="1314776"/>
    <lineage>
        <taxon>Eukaryota</taxon>
        <taxon>Fungi</taxon>
        <taxon>Dikarya</taxon>
        <taxon>Basidiomycota</taxon>
        <taxon>Agaricomycotina</taxon>
        <taxon>Agaricomycetes</taxon>
        <taxon>Sistotremastrales</taxon>
        <taxon>Sistotremastraceae</taxon>
        <taxon>Sistotremastrum</taxon>
    </lineage>
</organism>
<reference evidence="2 3" key="1">
    <citation type="journal article" date="2016" name="Mol. Biol. Evol.">
        <title>Comparative Genomics of Early-Diverging Mushroom-Forming Fungi Provides Insights into the Origins of Lignocellulose Decay Capabilities.</title>
        <authorList>
            <person name="Nagy L.G."/>
            <person name="Riley R."/>
            <person name="Tritt A."/>
            <person name="Adam C."/>
            <person name="Daum C."/>
            <person name="Floudas D."/>
            <person name="Sun H."/>
            <person name="Yadav J.S."/>
            <person name="Pangilinan J."/>
            <person name="Larsson K.H."/>
            <person name="Matsuura K."/>
            <person name="Barry K."/>
            <person name="Labutti K."/>
            <person name="Kuo R."/>
            <person name="Ohm R.A."/>
            <person name="Bhattacharya S.S."/>
            <person name="Shirouzu T."/>
            <person name="Yoshinaga Y."/>
            <person name="Martin F.M."/>
            <person name="Grigoriev I.V."/>
            <person name="Hibbett D.S."/>
        </authorList>
    </citation>
    <scope>NUCLEOTIDE SEQUENCE [LARGE SCALE GENOMIC DNA]</scope>
    <source>
        <strain evidence="2 3">HHB10207 ss-3</strain>
    </source>
</reference>
<protein>
    <recommendedName>
        <fullName evidence="4">F-box domain-containing protein</fullName>
    </recommendedName>
</protein>
<keyword evidence="3" id="KW-1185">Reference proteome</keyword>
<dbReference type="STRING" id="1314776.A0A165ZZ46"/>
<feature type="coiled-coil region" evidence="1">
    <location>
        <begin position="609"/>
        <end position="643"/>
    </location>
</feature>
<evidence type="ECO:0000313" key="3">
    <source>
        <dbReference type="Proteomes" id="UP000076798"/>
    </source>
</evidence>
<dbReference type="Gene3D" id="3.80.10.10">
    <property type="entry name" value="Ribonuclease Inhibitor"/>
    <property type="match status" value="1"/>
</dbReference>
<dbReference type="InterPro" id="IPR032675">
    <property type="entry name" value="LRR_dom_sf"/>
</dbReference>
<accession>A0A165ZZ46</accession>
<evidence type="ECO:0000313" key="2">
    <source>
        <dbReference type="EMBL" id="KZT34787.1"/>
    </source>
</evidence>
<name>A0A165ZZ46_9AGAM</name>
<dbReference type="OrthoDB" id="2447803at2759"/>
<dbReference type="PANTHER" id="PTHR38926:SF72">
    <property type="entry name" value="IM:7136021-RELATED"/>
    <property type="match status" value="1"/>
</dbReference>
<dbReference type="Proteomes" id="UP000076798">
    <property type="component" value="Unassembled WGS sequence"/>
</dbReference>
<dbReference type="EMBL" id="KV428165">
    <property type="protein sequence ID" value="KZT34787.1"/>
    <property type="molecule type" value="Genomic_DNA"/>
</dbReference>